<gene>
    <name evidence="2" type="ORF">K461DRAFT_294672</name>
</gene>
<reference evidence="2" key="1">
    <citation type="journal article" date="2020" name="Stud. Mycol.">
        <title>101 Dothideomycetes genomes: a test case for predicting lifestyles and emergence of pathogens.</title>
        <authorList>
            <person name="Haridas S."/>
            <person name="Albert R."/>
            <person name="Binder M."/>
            <person name="Bloem J."/>
            <person name="Labutti K."/>
            <person name="Salamov A."/>
            <person name="Andreopoulos B."/>
            <person name="Baker S."/>
            <person name="Barry K."/>
            <person name="Bills G."/>
            <person name="Bluhm B."/>
            <person name="Cannon C."/>
            <person name="Castanera R."/>
            <person name="Culley D."/>
            <person name="Daum C."/>
            <person name="Ezra D."/>
            <person name="Gonzalez J."/>
            <person name="Henrissat B."/>
            <person name="Kuo A."/>
            <person name="Liang C."/>
            <person name="Lipzen A."/>
            <person name="Lutzoni F."/>
            <person name="Magnuson J."/>
            <person name="Mondo S."/>
            <person name="Nolan M."/>
            <person name="Ohm R."/>
            <person name="Pangilinan J."/>
            <person name="Park H.-J."/>
            <person name="Ramirez L."/>
            <person name="Alfaro M."/>
            <person name="Sun H."/>
            <person name="Tritt A."/>
            <person name="Yoshinaga Y."/>
            <person name="Zwiers L.-H."/>
            <person name="Turgeon B."/>
            <person name="Goodwin S."/>
            <person name="Spatafora J."/>
            <person name="Crous P."/>
            <person name="Grigoriev I."/>
        </authorList>
    </citation>
    <scope>NUCLEOTIDE SEQUENCE</scope>
    <source>
        <strain evidence="2">CBS 260.36</strain>
    </source>
</reference>
<keyword evidence="1" id="KW-0812">Transmembrane</keyword>
<evidence type="ECO:0000313" key="2">
    <source>
        <dbReference type="EMBL" id="KAF2151789.1"/>
    </source>
</evidence>
<evidence type="ECO:0000313" key="3">
    <source>
        <dbReference type="Proteomes" id="UP000799439"/>
    </source>
</evidence>
<dbReference type="AlphaFoldDB" id="A0A9P4J3N5"/>
<comment type="caution">
    <text evidence="2">The sequence shown here is derived from an EMBL/GenBank/DDBJ whole genome shotgun (WGS) entry which is preliminary data.</text>
</comment>
<dbReference type="EMBL" id="ML996087">
    <property type="protein sequence ID" value="KAF2151789.1"/>
    <property type="molecule type" value="Genomic_DNA"/>
</dbReference>
<dbReference type="OrthoDB" id="5353310at2759"/>
<organism evidence="2 3">
    <name type="scientific">Myriangium duriaei CBS 260.36</name>
    <dbReference type="NCBI Taxonomy" id="1168546"/>
    <lineage>
        <taxon>Eukaryota</taxon>
        <taxon>Fungi</taxon>
        <taxon>Dikarya</taxon>
        <taxon>Ascomycota</taxon>
        <taxon>Pezizomycotina</taxon>
        <taxon>Dothideomycetes</taxon>
        <taxon>Dothideomycetidae</taxon>
        <taxon>Myriangiales</taxon>
        <taxon>Myriangiaceae</taxon>
        <taxon>Myriangium</taxon>
    </lineage>
</organism>
<proteinExistence type="predicted"/>
<evidence type="ECO:0000256" key="1">
    <source>
        <dbReference type="SAM" id="Phobius"/>
    </source>
</evidence>
<feature type="transmembrane region" description="Helical" evidence="1">
    <location>
        <begin position="52"/>
        <end position="76"/>
    </location>
</feature>
<keyword evidence="3" id="KW-1185">Reference proteome</keyword>
<accession>A0A9P4J3N5</accession>
<dbReference type="Proteomes" id="UP000799439">
    <property type="component" value="Unassembled WGS sequence"/>
</dbReference>
<keyword evidence="1" id="KW-1133">Transmembrane helix</keyword>
<sequence length="93" mass="10636">MSTVRDPAFWKRFSTAVHLNDVESTADSSRPKLEHQDSWLARQEKKKKRRTIICWAFWIGLFSFVAIVIIVVVLLANAGVFKKLQKSISNTSS</sequence>
<name>A0A9P4J3N5_9PEZI</name>
<protein>
    <submittedName>
        <fullName evidence="2">Uncharacterized protein</fullName>
    </submittedName>
</protein>
<keyword evidence="1" id="KW-0472">Membrane</keyword>